<keyword evidence="3" id="KW-0804">Transcription</keyword>
<keyword evidence="9" id="KW-1185">Reference proteome</keyword>
<name>A0A9P1G179_9DINO</name>
<dbReference type="PANTHER" id="PTHR12709">
    <property type="entry name" value="DNA-DIRECTED RNA POLYMERASE II, III"/>
    <property type="match status" value="1"/>
</dbReference>
<dbReference type="EMBL" id="CAMXCT020001868">
    <property type="protein sequence ID" value="CAL1147117.1"/>
    <property type="molecule type" value="Genomic_DNA"/>
</dbReference>
<organism evidence="6">
    <name type="scientific">Cladocopium goreaui</name>
    <dbReference type="NCBI Taxonomy" id="2562237"/>
    <lineage>
        <taxon>Eukaryota</taxon>
        <taxon>Sar</taxon>
        <taxon>Alveolata</taxon>
        <taxon>Dinophyceae</taxon>
        <taxon>Suessiales</taxon>
        <taxon>Symbiodiniaceae</taxon>
        <taxon>Cladocopium</taxon>
    </lineage>
</organism>
<evidence type="ECO:0000313" key="7">
    <source>
        <dbReference type="EMBL" id="CAL1147117.1"/>
    </source>
</evidence>
<evidence type="ECO:0000256" key="4">
    <source>
        <dbReference type="ARBA" id="ARBA00023242"/>
    </source>
</evidence>
<dbReference type="Gene3D" id="3.30.1490.120">
    <property type="entry name" value="RNA polymerase Rpb7-like, N-terminal domain"/>
    <property type="match status" value="1"/>
</dbReference>
<evidence type="ECO:0000313" key="6">
    <source>
        <dbReference type="EMBL" id="CAI3993742.1"/>
    </source>
</evidence>
<evidence type="ECO:0000313" key="8">
    <source>
        <dbReference type="EMBL" id="CAL4781054.1"/>
    </source>
</evidence>
<evidence type="ECO:0000256" key="3">
    <source>
        <dbReference type="ARBA" id="ARBA00023163"/>
    </source>
</evidence>
<feature type="region of interest" description="Disordered" evidence="5">
    <location>
        <begin position="290"/>
        <end position="477"/>
    </location>
</feature>
<dbReference type="GO" id="GO:0006362">
    <property type="term" value="P:transcription elongation by RNA polymerase I"/>
    <property type="evidence" value="ECO:0007669"/>
    <property type="project" value="TreeGrafter"/>
</dbReference>
<dbReference type="InterPro" id="IPR036898">
    <property type="entry name" value="RNA_pol_Rpb7-like_N_sf"/>
</dbReference>
<feature type="compositionally biased region" description="Basic and acidic residues" evidence="5">
    <location>
        <begin position="413"/>
        <end position="440"/>
    </location>
</feature>
<dbReference type="OrthoDB" id="10618436at2759"/>
<accession>A0A9P1G179</accession>
<sequence>MPLAHQPFKVCPDVELISKKFLTFEDAADLLANGVGCRKIQSDSAEDLLRARESLEVPGASLISFQSIEKIVQSLQEEWTTWPKKLRLKRSPFLLVTGRLEINLHPVYLGDLGVGLRGQAGTLLHRWVEELQCIPLGFKEISPVGKHGAVVAASPFVHFYVHFKAVGFAPKKGDWLRGRVCEVQIEAGLNVTLVGLANCHIASKHLPRALRFCKKTKRWLGWQDEENGNSEDVSQPVVYVRVVDDMVVDKFTQSGKMFEINCRLGYPEKDMERVLREAQTAEKERLAKKLERKKAAQRPAQTAGTGDFTGSKEKADEQASSPKAKDLLNLAEETTASSSSKKKKREVAEEDTTSTPSKMKGGAAEDSTPPSRKKKKQDISDEADEQETTASSTSKNKRREVDDEVSSPRRRKKEDVMLNGDRKPRNKEVQVKKAKIKTEAAEETQEEPAPAKQKRGSTSQKASGAANRRTQKLAQKV</sequence>
<evidence type="ECO:0000256" key="5">
    <source>
        <dbReference type="SAM" id="MobiDB-lite"/>
    </source>
</evidence>
<comment type="caution">
    <text evidence="6">The sequence shown here is derived from an EMBL/GenBank/DDBJ whole genome shotgun (WGS) entry which is preliminary data.</text>
</comment>
<evidence type="ECO:0000256" key="2">
    <source>
        <dbReference type="ARBA" id="ARBA00022478"/>
    </source>
</evidence>
<protein>
    <submittedName>
        <fullName evidence="8">DNA-directed RNA polymerase I subunit RPA43 (DNA-directed RNA polymerase I subunit F) (Twist neighbor protein)</fullName>
    </submittedName>
</protein>
<proteinExistence type="predicted"/>
<dbReference type="GO" id="GO:0005736">
    <property type="term" value="C:RNA polymerase I complex"/>
    <property type="evidence" value="ECO:0007669"/>
    <property type="project" value="TreeGrafter"/>
</dbReference>
<gene>
    <name evidence="6" type="ORF">C1SCF055_LOCUS20459</name>
</gene>
<keyword evidence="2 8" id="KW-0240">DNA-directed RNA polymerase</keyword>
<keyword evidence="4" id="KW-0539">Nucleus</keyword>
<dbReference type="EMBL" id="CAMXCT010001868">
    <property type="protein sequence ID" value="CAI3993742.1"/>
    <property type="molecule type" value="Genomic_DNA"/>
</dbReference>
<dbReference type="InterPro" id="IPR045113">
    <property type="entry name" value="Rpb7-like"/>
</dbReference>
<dbReference type="PANTHER" id="PTHR12709:SF5">
    <property type="entry name" value="DNA-DIRECTED RNA POLYMERASE I SUBUNIT RPA43"/>
    <property type="match status" value="1"/>
</dbReference>
<reference evidence="6" key="1">
    <citation type="submission" date="2022-10" db="EMBL/GenBank/DDBJ databases">
        <authorList>
            <person name="Chen Y."/>
            <person name="Dougan E. K."/>
            <person name="Chan C."/>
            <person name="Rhodes N."/>
            <person name="Thang M."/>
        </authorList>
    </citation>
    <scope>NUCLEOTIDE SEQUENCE</scope>
</reference>
<comment type="subcellular location">
    <subcellularLocation>
        <location evidence="1">Nucleus</location>
    </subcellularLocation>
</comment>
<reference evidence="7" key="2">
    <citation type="submission" date="2024-04" db="EMBL/GenBank/DDBJ databases">
        <authorList>
            <person name="Chen Y."/>
            <person name="Shah S."/>
            <person name="Dougan E. K."/>
            <person name="Thang M."/>
            <person name="Chan C."/>
        </authorList>
    </citation>
    <scope>NUCLEOTIDE SEQUENCE [LARGE SCALE GENOMIC DNA]</scope>
</reference>
<dbReference type="AlphaFoldDB" id="A0A9P1G179"/>
<dbReference type="EMBL" id="CAMXCT030001868">
    <property type="protein sequence ID" value="CAL4781054.1"/>
    <property type="molecule type" value="Genomic_DNA"/>
</dbReference>
<evidence type="ECO:0000256" key="1">
    <source>
        <dbReference type="ARBA" id="ARBA00004123"/>
    </source>
</evidence>
<dbReference type="GO" id="GO:0006352">
    <property type="term" value="P:DNA-templated transcription initiation"/>
    <property type="evidence" value="ECO:0007669"/>
    <property type="project" value="InterPro"/>
</dbReference>
<evidence type="ECO:0000313" key="9">
    <source>
        <dbReference type="Proteomes" id="UP001152797"/>
    </source>
</evidence>
<dbReference type="Proteomes" id="UP001152797">
    <property type="component" value="Unassembled WGS sequence"/>
</dbReference>